<organism evidence="2 3">
    <name type="scientific">Haloactinopolyspora alba</name>
    <dbReference type="NCBI Taxonomy" id="648780"/>
    <lineage>
        <taxon>Bacteria</taxon>
        <taxon>Bacillati</taxon>
        <taxon>Actinomycetota</taxon>
        <taxon>Actinomycetes</taxon>
        <taxon>Jiangellales</taxon>
        <taxon>Jiangellaceae</taxon>
        <taxon>Haloactinopolyspora</taxon>
    </lineage>
</organism>
<dbReference type="Proteomes" id="UP000243528">
    <property type="component" value="Unassembled WGS sequence"/>
</dbReference>
<sequence>MRQSILPMPDDDVTARIAYRVVRPGDHPRLHGVWWPRSHELTAELPSLINSLDSRGFTTEWISFSHKGWDTVSQQMIVAGRPVRLALFQSIDPNMVRLSGNDGSARIDLLVVPPTCRTTLAAEAFARVLNWDNRASASSALAAATTTHGAGVPAVKVPRARGGKNRTQLTPS</sequence>
<proteinExistence type="predicted"/>
<accession>A0A2P8EBT7</accession>
<evidence type="ECO:0000313" key="3">
    <source>
        <dbReference type="Proteomes" id="UP000243528"/>
    </source>
</evidence>
<evidence type="ECO:0000313" key="2">
    <source>
        <dbReference type="EMBL" id="PSL06941.1"/>
    </source>
</evidence>
<dbReference type="Pfam" id="PF19457">
    <property type="entry name" value="DUF5994"/>
    <property type="match status" value="1"/>
</dbReference>
<keyword evidence="3" id="KW-1185">Reference proteome</keyword>
<name>A0A2P8EBT7_9ACTN</name>
<evidence type="ECO:0000256" key="1">
    <source>
        <dbReference type="SAM" id="MobiDB-lite"/>
    </source>
</evidence>
<comment type="caution">
    <text evidence="2">The sequence shown here is derived from an EMBL/GenBank/DDBJ whole genome shotgun (WGS) entry which is preliminary data.</text>
</comment>
<dbReference type="AlphaFoldDB" id="A0A2P8EBT7"/>
<feature type="region of interest" description="Disordered" evidence="1">
    <location>
        <begin position="152"/>
        <end position="172"/>
    </location>
</feature>
<gene>
    <name evidence="2" type="ORF">CLV30_102330</name>
</gene>
<reference evidence="2 3" key="1">
    <citation type="submission" date="2018-03" db="EMBL/GenBank/DDBJ databases">
        <title>Genomic Encyclopedia of Archaeal and Bacterial Type Strains, Phase II (KMG-II): from individual species to whole genera.</title>
        <authorList>
            <person name="Goeker M."/>
        </authorList>
    </citation>
    <scope>NUCLEOTIDE SEQUENCE [LARGE SCALE GENOMIC DNA]</scope>
    <source>
        <strain evidence="2 3">DSM 45211</strain>
    </source>
</reference>
<protein>
    <submittedName>
        <fullName evidence="2">Uncharacterized protein</fullName>
    </submittedName>
</protein>
<dbReference type="InterPro" id="IPR046036">
    <property type="entry name" value="DUF5994"/>
</dbReference>
<dbReference type="EMBL" id="PYGE01000002">
    <property type="protein sequence ID" value="PSL06941.1"/>
    <property type="molecule type" value="Genomic_DNA"/>
</dbReference>